<keyword evidence="3" id="KW-0157">Chromophore</keyword>
<dbReference type="PANTHER" id="PTHR47429">
    <property type="entry name" value="PROTEIN TWIN LOV 1"/>
    <property type="match status" value="1"/>
</dbReference>
<gene>
    <name evidence="7" type="ORF">THAOC_02710</name>
</gene>
<feature type="region of interest" description="Disordered" evidence="4">
    <location>
        <begin position="240"/>
        <end position="261"/>
    </location>
</feature>
<dbReference type="AlphaFoldDB" id="K0TLS2"/>
<dbReference type="Gene3D" id="3.30.450.20">
    <property type="entry name" value="PAS domain"/>
    <property type="match status" value="1"/>
</dbReference>
<dbReference type="EMBL" id="AGNL01002866">
    <property type="protein sequence ID" value="EJK75561.1"/>
    <property type="molecule type" value="Genomic_DNA"/>
</dbReference>
<protein>
    <recommendedName>
        <fullName evidence="9">LOV domain-containing protein</fullName>
    </recommendedName>
</protein>
<dbReference type="Gene3D" id="1.20.5.170">
    <property type="match status" value="1"/>
</dbReference>
<keyword evidence="1" id="KW-0285">Flavoprotein</keyword>
<evidence type="ECO:0000313" key="8">
    <source>
        <dbReference type="Proteomes" id="UP000266841"/>
    </source>
</evidence>
<dbReference type="eggNOG" id="ENOG502QPPH">
    <property type="taxonomic scope" value="Eukaryota"/>
</dbReference>
<dbReference type="NCBIfam" id="TIGR00229">
    <property type="entry name" value="sensory_box"/>
    <property type="match status" value="1"/>
</dbReference>
<feature type="domain" description="PAS" evidence="5">
    <location>
        <begin position="295"/>
        <end position="344"/>
    </location>
</feature>
<reference evidence="7 8" key="1">
    <citation type="journal article" date="2012" name="Genome Biol.">
        <title>Genome and low-iron response of an oceanic diatom adapted to chronic iron limitation.</title>
        <authorList>
            <person name="Lommer M."/>
            <person name="Specht M."/>
            <person name="Roy A.S."/>
            <person name="Kraemer L."/>
            <person name="Andreson R."/>
            <person name="Gutowska M.A."/>
            <person name="Wolf J."/>
            <person name="Bergner S.V."/>
            <person name="Schilhabel M.B."/>
            <person name="Klostermeier U.C."/>
            <person name="Beiko R.G."/>
            <person name="Rosenstiel P."/>
            <person name="Hippler M."/>
            <person name="Laroche J."/>
        </authorList>
    </citation>
    <scope>NUCLEOTIDE SEQUENCE [LARGE SCALE GENOMIC DNA]</scope>
    <source>
        <strain evidence="7 8">CCMP1005</strain>
    </source>
</reference>
<dbReference type="InterPro" id="IPR004827">
    <property type="entry name" value="bZIP"/>
</dbReference>
<feature type="compositionally biased region" description="Low complexity" evidence="4">
    <location>
        <begin position="106"/>
        <end position="126"/>
    </location>
</feature>
<evidence type="ECO:0000313" key="7">
    <source>
        <dbReference type="EMBL" id="EJK75561.1"/>
    </source>
</evidence>
<name>K0TLS2_THAOC</name>
<feature type="domain" description="BZIP" evidence="6">
    <location>
        <begin position="176"/>
        <end position="220"/>
    </location>
</feature>
<dbReference type="InterPro" id="IPR035965">
    <property type="entry name" value="PAS-like_dom_sf"/>
</dbReference>
<dbReference type="SUPFAM" id="SSF57959">
    <property type="entry name" value="Leucine zipper domain"/>
    <property type="match status" value="1"/>
</dbReference>
<evidence type="ECO:0000256" key="4">
    <source>
        <dbReference type="SAM" id="MobiDB-lite"/>
    </source>
</evidence>
<dbReference type="InterPro" id="IPR046347">
    <property type="entry name" value="bZIP_sf"/>
</dbReference>
<accession>K0TLS2</accession>
<proteinExistence type="predicted"/>
<dbReference type="SMART" id="SM00086">
    <property type="entry name" value="PAC"/>
    <property type="match status" value="1"/>
</dbReference>
<evidence type="ECO:0000259" key="6">
    <source>
        <dbReference type="PROSITE" id="PS50217"/>
    </source>
</evidence>
<dbReference type="GO" id="GO:0003700">
    <property type="term" value="F:DNA-binding transcription factor activity"/>
    <property type="evidence" value="ECO:0007669"/>
    <property type="project" value="InterPro"/>
</dbReference>
<dbReference type="CDD" id="cd00130">
    <property type="entry name" value="PAS"/>
    <property type="match status" value="1"/>
</dbReference>
<evidence type="ECO:0000259" key="5">
    <source>
        <dbReference type="PROSITE" id="PS50112"/>
    </source>
</evidence>
<dbReference type="PANTHER" id="PTHR47429:SF2">
    <property type="entry name" value="PROTEIN TWIN LOV 1"/>
    <property type="match status" value="1"/>
</dbReference>
<dbReference type="CDD" id="cd14809">
    <property type="entry name" value="bZIP_AUREO-like"/>
    <property type="match status" value="1"/>
</dbReference>
<comment type="caution">
    <text evidence="7">The sequence shown here is derived from an EMBL/GenBank/DDBJ whole genome shotgun (WGS) entry which is preliminary data.</text>
</comment>
<dbReference type="SMART" id="SM00338">
    <property type="entry name" value="BRLZ"/>
    <property type="match status" value="1"/>
</dbReference>
<sequence>MSGSENKDHMPDPTPVSATQEAPAENNNTSAMQLFAPDPNAPGESVSVFIDYHALIRVSLELQQPHPNLMTLPARGLQAALDLDELFHDCYFGDFPMPEEVTSSTAPAEPVVSKPAAAEPAKSEPTAPKPVAPKRSADQAGLDASSGRRPSRNSARKPAPSTERGLSTRPAASLTESQKTERRERNREHAKRSRLRKKFLLESLQEQIDGLQGEISTLKSIIKRELPDRAAALLKDIGDSDEADSAAPNKGSFTPLPMPSGFGPVKTLMEPDYRLMSALSGSQQNFAISDPSLPDNPIVYVSQGFLDLTGYSLDQVLGRNCRFLQGPGTDQAAVDVIRRGVMEGTDTSVCLLNYKADGTPFWNQFFVAALRDAENNVVNFVGVQCEVSKAVVEKHISEGKTPPLKS</sequence>
<dbReference type="Proteomes" id="UP000266841">
    <property type="component" value="Unassembled WGS sequence"/>
</dbReference>
<keyword evidence="2" id="KW-0288">FMN</keyword>
<dbReference type="Pfam" id="PF00170">
    <property type="entry name" value="bZIP_1"/>
    <property type="match status" value="1"/>
</dbReference>
<evidence type="ECO:0000256" key="2">
    <source>
        <dbReference type="ARBA" id="ARBA00022643"/>
    </source>
</evidence>
<dbReference type="InterPro" id="IPR001610">
    <property type="entry name" value="PAC"/>
</dbReference>
<evidence type="ECO:0000256" key="3">
    <source>
        <dbReference type="ARBA" id="ARBA00022991"/>
    </source>
</evidence>
<keyword evidence="8" id="KW-1185">Reference proteome</keyword>
<evidence type="ECO:0008006" key="9">
    <source>
        <dbReference type="Google" id="ProtNLM"/>
    </source>
</evidence>
<feature type="compositionally biased region" description="Basic and acidic residues" evidence="4">
    <location>
        <begin position="1"/>
        <end position="11"/>
    </location>
</feature>
<feature type="compositionally biased region" description="Polar residues" evidence="4">
    <location>
        <begin position="16"/>
        <end position="32"/>
    </location>
</feature>
<dbReference type="PROSITE" id="PS50112">
    <property type="entry name" value="PAS"/>
    <property type="match status" value="1"/>
</dbReference>
<dbReference type="FunFam" id="3.30.450.20:FF:000135">
    <property type="entry name" value="Ptaureo1a lov2 domain"/>
    <property type="match status" value="1"/>
</dbReference>
<dbReference type="SUPFAM" id="SSF55785">
    <property type="entry name" value="PYP-like sensor domain (PAS domain)"/>
    <property type="match status" value="1"/>
</dbReference>
<feature type="compositionally biased region" description="Basic and acidic residues" evidence="4">
    <location>
        <begin position="178"/>
        <end position="187"/>
    </location>
</feature>
<dbReference type="InterPro" id="IPR000014">
    <property type="entry name" value="PAS"/>
</dbReference>
<feature type="region of interest" description="Disordered" evidence="4">
    <location>
        <begin position="100"/>
        <end position="193"/>
    </location>
</feature>
<dbReference type="Pfam" id="PF13426">
    <property type="entry name" value="PAS_9"/>
    <property type="match status" value="1"/>
</dbReference>
<dbReference type="GO" id="GO:0005634">
    <property type="term" value="C:nucleus"/>
    <property type="evidence" value="ECO:0007669"/>
    <property type="project" value="TreeGrafter"/>
</dbReference>
<feature type="region of interest" description="Disordered" evidence="4">
    <location>
        <begin position="1"/>
        <end position="39"/>
    </location>
</feature>
<evidence type="ECO:0000256" key="1">
    <source>
        <dbReference type="ARBA" id="ARBA00022630"/>
    </source>
</evidence>
<dbReference type="PROSITE" id="PS50217">
    <property type="entry name" value="BZIP"/>
    <property type="match status" value="1"/>
</dbReference>
<dbReference type="OrthoDB" id="447251at2759"/>
<organism evidence="7 8">
    <name type="scientific">Thalassiosira oceanica</name>
    <name type="common">Marine diatom</name>
    <dbReference type="NCBI Taxonomy" id="159749"/>
    <lineage>
        <taxon>Eukaryota</taxon>
        <taxon>Sar</taxon>
        <taxon>Stramenopiles</taxon>
        <taxon>Ochrophyta</taxon>
        <taxon>Bacillariophyta</taxon>
        <taxon>Coscinodiscophyceae</taxon>
        <taxon>Thalassiosirophycidae</taxon>
        <taxon>Thalassiosirales</taxon>
        <taxon>Thalassiosiraceae</taxon>
        <taxon>Thalassiosira</taxon>
    </lineage>
</organism>